<keyword evidence="5" id="KW-0408">Iron</keyword>
<dbReference type="CDD" id="cd00077">
    <property type="entry name" value="HDc"/>
    <property type="match status" value="1"/>
</dbReference>
<reference evidence="8 9" key="1">
    <citation type="journal article" date="2023" name="Int. J. Syst. Evol. Microbiol.">
        <title>The observation of taxonomic boundaries for the 16SrII and 16SrXXV phytoplasmas using genome-based delimitation.</title>
        <authorList>
            <person name="Rodrigues Jardim B."/>
            <person name="Tran-Nguyen L.T.T."/>
            <person name="Gambley C."/>
            <person name="Al-Sadi A.M."/>
            <person name="Al-Subhi A.M."/>
            <person name="Foissac X."/>
            <person name="Salar P."/>
            <person name="Cai H."/>
            <person name="Yang J.Y."/>
            <person name="Davis R."/>
            <person name="Jones L."/>
            <person name="Rodoni B."/>
            <person name="Constable F.E."/>
        </authorList>
    </citation>
    <scope>NUCLEOTIDE SEQUENCE [LARGE SCALE GENOMIC DNA]</scope>
    <source>
        <strain evidence="8">BAWM-OMN-P53</strain>
    </source>
</reference>
<evidence type="ECO:0000256" key="6">
    <source>
        <dbReference type="ARBA" id="ARBA00049417"/>
    </source>
</evidence>
<evidence type="ECO:0000313" key="9">
    <source>
        <dbReference type="Proteomes" id="UP001170674"/>
    </source>
</evidence>
<accession>A0ABT9D6C0</accession>
<name>A0ABT9D6C0_9MOLU</name>
<evidence type="ECO:0000256" key="1">
    <source>
        <dbReference type="ARBA" id="ARBA00012506"/>
    </source>
</evidence>
<evidence type="ECO:0000259" key="7">
    <source>
        <dbReference type="Pfam" id="PF01966"/>
    </source>
</evidence>
<dbReference type="NCBIfam" id="TIGR00488">
    <property type="entry name" value="bis(5'-nucleosyl)-tetraphosphatase (symmetrical) YqeK"/>
    <property type="match status" value="1"/>
</dbReference>
<comment type="caution">
    <text evidence="8">The sequence shown here is derived from an EMBL/GenBank/DDBJ whole genome shotgun (WGS) entry which is preliminary data.</text>
</comment>
<dbReference type="PANTHER" id="PTHR35795:SF1">
    <property type="entry name" value="BIS(5'-NUCLEOSYL)-TETRAPHOSPHATASE, SYMMETRICAL"/>
    <property type="match status" value="1"/>
</dbReference>
<dbReference type="SUPFAM" id="SSF109604">
    <property type="entry name" value="HD-domain/PDEase-like"/>
    <property type="match status" value="1"/>
</dbReference>
<keyword evidence="4 8" id="KW-0378">Hydrolase</keyword>
<evidence type="ECO:0000256" key="3">
    <source>
        <dbReference type="ARBA" id="ARBA00022741"/>
    </source>
</evidence>
<keyword evidence="2" id="KW-0479">Metal-binding</keyword>
<dbReference type="Proteomes" id="UP001170674">
    <property type="component" value="Unassembled WGS sequence"/>
</dbReference>
<sequence length="190" mass="22643">MLIEEILKKINNKFKNDIYRLNHILGVYQKATELAIFYEENLEEAQIAALFHDYTKNESLEFHLSLLNHEIINKYKQMVFMYHAFSAPIVLQQEFNINNTKIFDAIRKHVWGHENMNKLDKIILISDKIEDSRTFPNIDYFRKLAFKNLDQTVYELLKNNLDYYISSKGFKSFSEQIKILNSLKKKLALN</sequence>
<dbReference type="EC" id="3.6.1.41" evidence="1"/>
<dbReference type="EMBL" id="JAOSIR010000036">
    <property type="protein sequence ID" value="MDO8059390.1"/>
    <property type="molecule type" value="Genomic_DNA"/>
</dbReference>
<dbReference type="RefSeq" id="WP_304514894.1">
    <property type="nucleotide sequence ID" value="NZ_JAOSIR010000036.1"/>
</dbReference>
<feature type="domain" description="HD" evidence="7">
    <location>
        <begin position="20"/>
        <end position="130"/>
    </location>
</feature>
<organism evidence="8 9">
    <name type="scientific">Candidatus Phytoplasma crotalariae</name>
    <dbReference type="NCBI Taxonomy" id="2982627"/>
    <lineage>
        <taxon>Bacteria</taxon>
        <taxon>Bacillati</taxon>
        <taxon>Mycoplasmatota</taxon>
        <taxon>Mollicutes</taxon>
        <taxon>Acholeplasmatales</taxon>
        <taxon>Acholeplasmataceae</taxon>
        <taxon>Candidatus Phytoplasma</taxon>
        <taxon>16SrII (Peanut WB group)</taxon>
    </lineage>
</organism>
<comment type="catalytic activity">
    <reaction evidence="6">
        <text>P(1),P(4)-bis(5'-adenosyl) tetraphosphate + H2O = 2 ADP + 2 H(+)</text>
        <dbReference type="Rhea" id="RHEA:24252"/>
        <dbReference type="ChEBI" id="CHEBI:15377"/>
        <dbReference type="ChEBI" id="CHEBI:15378"/>
        <dbReference type="ChEBI" id="CHEBI:58141"/>
        <dbReference type="ChEBI" id="CHEBI:456216"/>
        <dbReference type="EC" id="3.6.1.41"/>
    </reaction>
</comment>
<dbReference type="Gene3D" id="1.10.3210.10">
    <property type="entry name" value="Hypothetical protein af1432"/>
    <property type="match status" value="1"/>
</dbReference>
<dbReference type="GO" id="GO:0008803">
    <property type="term" value="F:bis(5'-nucleosyl)-tetraphosphatase (symmetrical) activity"/>
    <property type="evidence" value="ECO:0007669"/>
    <property type="project" value="UniProtKB-EC"/>
</dbReference>
<dbReference type="PANTHER" id="PTHR35795">
    <property type="entry name" value="SLR1885 PROTEIN"/>
    <property type="match status" value="1"/>
</dbReference>
<protein>
    <recommendedName>
        <fullName evidence="1">bis(5'-nucleosyl)-tetraphosphatase (symmetrical)</fullName>
        <ecNumber evidence="1">3.6.1.41</ecNumber>
    </recommendedName>
</protein>
<gene>
    <name evidence="8" type="primary">yqeK</name>
    <name evidence="8" type="ORF">OC683_02115</name>
</gene>
<dbReference type="InterPro" id="IPR051094">
    <property type="entry name" value="Diverse_Catalytic_Enzymes"/>
</dbReference>
<evidence type="ECO:0000256" key="5">
    <source>
        <dbReference type="ARBA" id="ARBA00023004"/>
    </source>
</evidence>
<dbReference type="Pfam" id="PF01966">
    <property type="entry name" value="HD"/>
    <property type="match status" value="1"/>
</dbReference>
<evidence type="ECO:0000256" key="2">
    <source>
        <dbReference type="ARBA" id="ARBA00022723"/>
    </source>
</evidence>
<keyword evidence="3" id="KW-0547">Nucleotide-binding</keyword>
<evidence type="ECO:0000313" key="8">
    <source>
        <dbReference type="EMBL" id="MDO8059390.1"/>
    </source>
</evidence>
<evidence type="ECO:0000256" key="4">
    <source>
        <dbReference type="ARBA" id="ARBA00022801"/>
    </source>
</evidence>
<dbReference type="InterPro" id="IPR005249">
    <property type="entry name" value="YqeK"/>
</dbReference>
<keyword evidence="9" id="KW-1185">Reference proteome</keyword>
<dbReference type="InterPro" id="IPR006674">
    <property type="entry name" value="HD_domain"/>
</dbReference>
<proteinExistence type="predicted"/>
<dbReference type="InterPro" id="IPR003607">
    <property type="entry name" value="HD/PDEase_dom"/>
</dbReference>